<keyword evidence="2" id="KW-1185">Reference proteome</keyword>
<sequence length="85" mass="9713">MELLPDQAEKLRQFQEVTNLAEHVLAAARVESVRWNLEQAIESCLCGDGVLGPDVDLRKLPEFDEASVYEDEMEVVGILNNRRYH</sequence>
<evidence type="ECO:0000313" key="1">
    <source>
        <dbReference type="EMBL" id="VDM54001.1"/>
    </source>
</evidence>
<protein>
    <submittedName>
        <fullName evidence="1 3">Uncharacterized protein</fullName>
    </submittedName>
</protein>
<dbReference type="EMBL" id="UYYA01000483">
    <property type="protein sequence ID" value="VDM54001.1"/>
    <property type="molecule type" value="Genomic_DNA"/>
</dbReference>
<name>A0A0R3PED3_ANGCS</name>
<evidence type="ECO:0000313" key="3">
    <source>
        <dbReference type="WBParaSite" id="ACOC_0000241501-mRNA-1"/>
    </source>
</evidence>
<gene>
    <name evidence="1" type="ORF">ACOC_LOCUS2416</name>
</gene>
<reference evidence="1 2" key="2">
    <citation type="submission" date="2018-11" db="EMBL/GenBank/DDBJ databases">
        <authorList>
            <consortium name="Pathogen Informatics"/>
        </authorList>
    </citation>
    <scope>NUCLEOTIDE SEQUENCE [LARGE SCALE GENOMIC DNA]</scope>
    <source>
        <strain evidence="1 2">Costa Rica</strain>
    </source>
</reference>
<dbReference type="Pfam" id="PF14555">
    <property type="entry name" value="UBA_4"/>
    <property type="match status" value="1"/>
</dbReference>
<dbReference type="Proteomes" id="UP000267027">
    <property type="component" value="Unassembled WGS sequence"/>
</dbReference>
<organism evidence="3">
    <name type="scientific">Angiostrongylus costaricensis</name>
    <name type="common">Nematode worm</name>
    <dbReference type="NCBI Taxonomy" id="334426"/>
    <lineage>
        <taxon>Eukaryota</taxon>
        <taxon>Metazoa</taxon>
        <taxon>Ecdysozoa</taxon>
        <taxon>Nematoda</taxon>
        <taxon>Chromadorea</taxon>
        <taxon>Rhabditida</taxon>
        <taxon>Rhabditina</taxon>
        <taxon>Rhabditomorpha</taxon>
        <taxon>Strongyloidea</taxon>
        <taxon>Metastrongylidae</taxon>
        <taxon>Angiostrongylus</taxon>
    </lineage>
</organism>
<accession>A0A0R3PED3</accession>
<dbReference type="OrthoDB" id="1920064at2759"/>
<dbReference type="STRING" id="334426.A0A0R3PED3"/>
<proteinExistence type="predicted"/>
<dbReference type="Gene3D" id="1.10.8.10">
    <property type="entry name" value="DNA helicase RuvA subunit, C-terminal domain"/>
    <property type="match status" value="1"/>
</dbReference>
<dbReference type="AlphaFoldDB" id="A0A0R3PED3"/>
<evidence type="ECO:0000313" key="2">
    <source>
        <dbReference type="Proteomes" id="UP000267027"/>
    </source>
</evidence>
<dbReference type="WBParaSite" id="ACOC_0000241501-mRNA-1">
    <property type="protein sequence ID" value="ACOC_0000241501-mRNA-1"/>
    <property type="gene ID" value="ACOC_0000241501"/>
</dbReference>
<reference evidence="3" key="1">
    <citation type="submission" date="2017-02" db="UniProtKB">
        <authorList>
            <consortium name="WormBaseParasite"/>
        </authorList>
    </citation>
    <scope>IDENTIFICATION</scope>
</reference>